<sequence>MGRGKYTEQEALDALPEPTNQCPVVRALGPRGQNLHEVVVARSLVTPEISQRLGGSNGSGSDKAWFTTLVQMPPKFRNVVWVKRGSYVLADLSEQFTEKIGGEVAMVLMASQVKHLKQTGQWPSEYETMWDDVIGADSGGNPNRQYIGEDDEDESDED</sequence>
<dbReference type="PANTHER" id="PTHR21641">
    <property type="entry name" value="TRANSLATION INITIATION FACTOR-RELATED"/>
    <property type="match status" value="1"/>
</dbReference>
<dbReference type="GO" id="GO:0003743">
    <property type="term" value="F:translation initiation factor activity"/>
    <property type="evidence" value="ECO:0007669"/>
    <property type="project" value="InterPro"/>
</dbReference>
<dbReference type="InterPro" id="IPR006196">
    <property type="entry name" value="RNA-binding_domain_S1_IF1"/>
</dbReference>
<protein>
    <submittedName>
        <fullName evidence="5">RNA-binding protein eif1ad</fullName>
    </submittedName>
</protein>
<dbReference type="InterPro" id="IPR039294">
    <property type="entry name" value="EIF1AD"/>
</dbReference>
<feature type="region of interest" description="Disordered" evidence="3">
    <location>
        <begin position="137"/>
        <end position="158"/>
    </location>
</feature>
<dbReference type="InterPro" id="IPR012340">
    <property type="entry name" value="NA-bd_OB-fold"/>
</dbReference>
<dbReference type="Pfam" id="PF01176">
    <property type="entry name" value="eIF-1a"/>
    <property type="match status" value="1"/>
</dbReference>
<dbReference type="Gene3D" id="2.40.50.140">
    <property type="entry name" value="Nucleic acid-binding proteins"/>
    <property type="match status" value="1"/>
</dbReference>
<dbReference type="GO" id="GO:0005634">
    <property type="term" value="C:nucleus"/>
    <property type="evidence" value="ECO:0007669"/>
    <property type="project" value="TreeGrafter"/>
</dbReference>
<dbReference type="SMART" id="SM00652">
    <property type="entry name" value="eIF1a"/>
    <property type="match status" value="1"/>
</dbReference>
<evidence type="ECO:0000313" key="6">
    <source>
        <dbReference type="Proteomes" id="UP001140172"/>
    </source>
</evidence>
<accession>A0A9W8HGI2</accession>
<evidence type="ECO:0000256" key="3">
    <source>
        <dbReference type="SAM" id="MobiDB-lite"/>
    </source>
</evidence>
<feature type="compositionally biased region" description="Acidic residues" evidence="3">
    <location>
        <begin position="148"/>
        <end position="158"/>
    </location>
</feature>
<dbReference type="Proteomes" id="UP001140172">
    <property type="component" value="Unassembled WGS sequence"/>
</dbReference>
<dbReference type="GO" id="GO:0003723">
    <property type="term" value="F:RNA binding"/>
    <property type="evidence" value="ECO:0007669"/>
    <property type="project" value="UniProtKB-KW"/>
</dbReference>
<comment type="similarity">
    <text evidence="1">Belongs to the EIF1AD family.</text>
</comment>
<keyword evidence="2" id="KW-0694">RNA-binding</keyword>
<name>A0A9W8HGI2_9FUNG</name>
<dbReference type="InterPro" id="IPR001253">
    <property type="entry name" value="TIF_eIF-1A"/>
</dbReference>
<comment type="caution">
    <text evidence="5">The sequence shown here is derived from an EMBL/GenBank/DDBJ whole genome shotgun (WGS) entry which is preliminary data.</text>
</comment>
<organism evidence="5 6">
    <name type="scientific">Coemansia interrupta</name>
    <dbReference type="NCBI Taxonomy" id="1126814"/>
    <lineage>
        <taxon>Eukaryota</taxon>
        <taxon>Fungi</taxon>
        <taxon>Fungi incertae sedis</taxon>
        <taxon>Zoopagomycota</taxon>
        <taxon>Kickxellomycotina</taxon>
        <taxon>Kickxellomycetes</taxon>
        <taxon>Kickxellales</taxon>
        <taxon>Kickxellaceae</taxon>
        <taxon>Coemansia</taxon>
    </lineage>
</organism>
<reference evidence="5" key="1">
    <citation type="submission" date="2022-07" db="EMBL/GenBank/DDBJ databases">
        <title>Phylogenomic reconstructions and comparative analyses of Kickxellomycotina fungi.</title>
        <authorList>
            <person name="Reynolds N.K."/>
            <person name="Stajich J.E."/>
            <person name="Barry K."/>
            <person name="Grigoriev I.V."/>
            <person name="Crous P."/>
            <person name="Smith M.E."/>
        </authorList>
    </citation>
    <scope>NUCLEOTIDE SEQUENCE</scope>
    <source>
        <strain evidence="5">BCRC 34489</strain>
    </source>
</reference>
<evidence type="ECO:0000256" key="1">
    <source>
        <dbReference type="ARBA" id="ARBA00007340"/>
    </source>
</evidence>
<gene>
    <name evidence="5" type="primary">EIF1AD</name>
    <name evidence="5" type="ORF">GGI15_002570</name>
</gene>
<evidence type="ECO:0000259" key="4">
    <source>
        <dbReference type="Pfam" id="PF01176"/>
    </source>
</evidence>
<proteinExistence type="inferred from homology"/>
<feature type="domain" description="S1-like" evidence="4">
    <location>
        <begin position="67"/>
        <end position="102"/>
    </location>
</feature>
<dbReference type="OrthoDB" id="1738325at2759"/>
<evidence type="ECO:0000313" key="5">
    <source>
        <dbReference type="EMBL" id="KAJ2783490.1"/>
    </source>
</evidence>
<dbReference type="SUPFAM" id="SSF50249">
    <property type="entry name" value="Nucleic acid-binding proteins"/>
    <property type="match status" value="1"/>
</dbReference>
<dbReference type="PANTHER" id="PTHR21641:SF0">
    <property type="entry name" value="RNA-BINDING PROTEIN EIF1AD-RELATED"/>
    <property type="match status" value="1"/>
</dbReference>
<dbReference type="AlphaFoldDB" id="A0A9W8HGI2"/>
<dbReference type="EMBL" id="JANBUM010000142">
    <property type="protein sequence ID" value="KAJ2783490.1"/>
    <property type="molecule type" value="Genomic_DNA"/>
</dbReference>
<keyword evidence="6" id="KW-1185">Reference proteome</keyword>
<evidence type="ECO:0000256" key="2">
    <source>
        <dbReference type="ARBA" id="ARBA00022884"/>
    </source>
</evidence>